<accession>A0A8J3FMS1</accession>
<comment type="caution">
    <text evidence="2">The sequence shown here is derived from an EMBL/GenBank/DDBJ whole genome shotgun (WGS) entry which is preliminary data.</text>
</comment>
<proteinExistence type="predicted"/>
<gene>
    <name evidence="2" type="ORF">GCM10012284_14450</name>
</gene>
<reference evidence="2" key="2">
    <citation type="submission" date="2020-09" db="EMBL/GenBank/DDBJ databases">
        <authorList>
            <person name="Sun Q."/>
            <person name="Zhou Y."/>
        </authorList>
    </citation>
    <scope>NUCLEOTIDE SEQUENCE</scope>
    <source>
        <strain evidence="2">CGMCC 4.7299</strain>
    </source>
</reference>
<organism evidence="2 3">
    <name type="scientific">Mangrovihabitans endophyticus</name>
    <dbReference type="NCBI Taxonomy" id="1751298"/>
    <lineage>
        <taxon>Bacteria</taxon>
        <taxon>Bacillati</taxon>
        <taxon>Actinomycetota</taxon>
        <taxon>Actinomycetes</taxon>
        <taxon>Micromonosporales</taxon>
        <taxon>Micromonosporaceae</taxon>
        <taxon>Mangrovihabitans</taxon>
    </lineage>
</organism>
<name>A0A8J3FMS1_9ACTN</name>
<evidence type="ECO:0000313" key="3">
    <source>
        <dbReference type="Proteomes" id="UP000656042"/>
    </source>
</evidence>
<reference evidence="2" key="1">
    <citation type="journal article" date="2014" name="Int. J. Syst. Evol. Microbiol.">
        <title>Complete genome sequence of Corynebacterium casei LMG S-19264T (=DSM 44701T), isolated from a smear-ripened cheese.</title>
        <authorList>
            <consortium name="US DOE Joint Genome Institute (JGI-PGF)"/>
            <person name="Walter F."/>
            <person name="Albersmeier A."/>
            <person name="Kalinowski J."/>
            <person name="Ruckert C."/>
        </authorList>
    </citation>
    <scope>NUCLEOTIDE SEQUENCE</scope>
    <source>
        <strain evidence="2">CGMCC 4.7299</strain>
    </source>
</reference>
<dbReference type="Proteomes" id="UP000656042">
    <property type="component" value="Unassembled WGS sequence"/>
</dbReference>
<dbReference type="AlphaFoldDB" id="A0A8J3FMS1"/>
<evidence type="ECO:0000256" key="1">
    <source>
        <dbReference type="SAM" id="MobiDB-lite"/>
    </source>
</evidence>
<feature type="region of interest" description="Disordered" evidence="1">
    <location>
        <begin position="62"/>
        <end position="97"/>
    </location>
</feature>
<dbReference type="EMBL" id="BMMX01000003">
    <property type="protein sequence ID" value="GGK81523.1"/>
    <property type="molecule type" value="Genomic_DNA"/>
</dbReference>
<keyword evidence="3" id="KW-1185">Reference proteome</keyword>
<protein>
    <submittedName>
        <fullName evidence="2">Uncharacterized protein</fullName>
    </submittedName>
</protein>
<evidence type="ECO:0000313" key="2">
    <source>
        <dbReference type="EMBL" id="GGK81523.1"/>
    </source>
</evidence>
<sequence length="97" mass="10633">MGDRLGDNANTRFLPLLEAEPLPFVRFPPVPFEPELKAPAVDAVVGDGPAAWIDDRSTAASRRWGATRPTPTLLVPIDPTVGRTRQGATASWRRSWK</sequence>